<dbReference type="AlphaFoldDB" id="A0A0D0NRD2"/>
<evidence type="ECO:0000313" key="1">
    <source>
        <dbReference type="EMBL" id="KIQ70755.1"/>
    </source>
</evidence>
<dbReference type="EMBL" id="AONG01000004">
    <property type="protein sequence ID" value="KIQ70755.1"/>
    <property type="molecule type" value="Genomic_DNA"/>
</dbReference>
<accession>A0A0D0NRD2</accession>
<keyword evidence="2" id="KW-1185">Reference proteome</keyword>
<gene>
    <name evidence="1" type="ORF">Wenmar_00639</name>
</gene>
<protein>
    <submittedName>
        <fullName evidence="1">Uncharacterized protein</fullName>
    </submittedName>
</protein>
<sequence length="109" mass="11608">MNRRELILGAAAVPFVPPFDGAPALAGTLPPAEAAIVAHVRQIGHILRETAPGHVRGFSFATGEDGLPDPATVWATCHVGEWQGGLWGHLQHIRPAVRPGWRRSERAGA</sequence>
<dbReference type="STRING" id="1123501.Wenmar_00639"/>
<comment type="caution">
    <text evidence="1">The sequence shown here is derived from an EMBL/GenBank/DDBJ whole genome shotgun (WGS) entry which is preliminary data.</text>
</comment>
<dbReference type="RefSeq" id="WP_018303279.1">
    <property type="nucleotide sequence ID" value="NZ_KB902293.1"/>
</dbReference>
<proteinExistence type="predicted"/>
<name>A0A0D0NRD2_9RHOB</name>
<organism evidence="1 2">
    <name type="scientific">Wenxinia marina DSM 24838</name>
    <dbReference type="NCBI Taxonomy" id="1123501"/>
    <lineage>
        <taxon>Bacteria</taxon>
        <taxon>Pseudomonadati</taxon>
        <taxon>Pseudomonadota</taxon>
        <taxon>Alphaproteobacteria</taxon>
        <taxon>Rhodobacterales</taxon>
        <taxon>Roseobacteraceae</taxon>
        <taxon>Wenxinia</taxon>
    </lineage>
</organism>
<evidence type="ECO:0000313" key="2">
    <source>
        <dbReference type="Proteomes" id="UP000035100"/>
    </source>
</evidence>
<reference evidence="1 2" key="1">
    <citation type="submission" date="2013-01" db="EMBL/GenBank/DDBJ databases">
        <authorList>
            <person name="Fiebig A."/>
            <person name="Goeker M."/>
            <person name="Klenk H.-P.P."/>
        </authorList>
    </citation>
    <scope>NUCLEOTIDE SEQUENCE [LARGE SCALE GENOMIC DNA]</scope>
    <source>
        <strain evidence="1 2">DSM 24838</strain>
    </source>
</reference>
<dbReference type="Proteomes" id="UP000035100">
    <property type="component" value="Unassembled WGS sequence"/>
</dbReference>